<organism evidence="2 3">
    <name type="scientific">Opacimonas viscosa</name>
    <dbReference type="NCBI Taxonomy" id="2961944"/>
    <lineage>
        <taxon>Bacteria</taxon>
        <taxon>Pseudomonadati</taxon>
        <taxon>Pseudomonadota</taxon>
        <taxon>Gammaproteobacteria</taxon>
        <taxon>Alteromonadales</taxon>
        <taxon>Alteromonadaceae</taxon>
        <taxon>Opacimonas</taxon>
    </lineage>
</organism>
<dbReference type="EMBL" id="JANATA010000001">
    <property type="protein sequence ID" value="MCP3427494.1"/>
    <property type="molecule type" value="Genomic_DNA"/>
</dbReference>
<evidence type="ECO:0000313" key="3">
    <source>
        <dbReference type="Proteomes" id="UP001165413"/>
    </source>
</evidence>
<keyword evidence="3" id="KW-1185">Reference proteome</keyword>
<proteinExistence type="predicted"/>
<dbReference type="RefSeq" id="WP_254097892.1">
    <property type="nucleotide sequence ID" value="NZ_JANATA010000001.1"/>
</dbReference>
<reference evidence="2" key="1">
    <citation type="submission" date="2022-07" db="EMBL/GenBank/DDBJ databases">
        <title>Characterization of the Novel Bacterium Alteromonas immobilis LMIT006 and Alteromonas gregis LMIT007.</title>
        <authorList>
            <person name="Lin X."/>
        </authorList>
    </citation>
    <scope>NUCLEOTIDE SEQUENCE</scope>
    <source>
        <strain evidence="2">LMIT007</strain>
    </source>
</reference>
<protein>
    <submittedName>
        <fullName evidence="2">TorF family putative porin</fullName>
    </submittedName>
</protein>
<dbReference type="Proteomes" id="UP001165413">
    <property type="component" value="Unassembled WGS sequence"/>
</dbReference>
<feature type="signal peptide" evidence="1">
    <location>
        <begin position="1"/>
        <end position="27"/>
    </location>
</feature>
<evidence type="ECO:0000256" key="1">
    <source>
        <dbReference type="SAM" id="SignalP"/>
    </source>
</evidence>
<comment type="caution">
    <text evidence="2">The sequence shown here is derived from an EMBL/GenBank/DDBJ whole genome shotgun (WGS) entry which is preliminary data.</text>
</comment>
<dbReference type="NCBIfam" id="TIGR02001">
    <property type="entry name" value="gcw_chp"/>
    <property type="match status" value="1"/>
</dbReference>
<feature type="chain" id="PRO_5041273876" evidence="1">
    <location>
        <begin position="28"/>
        <end position="217"/>
    </location>
</feature>
<sequence length="217" mass="24283">MKSHLKHTISMLGLSTLALSFSANSLANTEVSYNITFASHYNWRGFDLSDGGPVLQGSVEVAKENGLYAGVWTSQYDFAGVENGFEVDLYAGYSFDLADGFYVDMLINSYQYTGATESSIEWMVGLGHDYFAFNYYQDLDLDTDYLELNVSYPLSDEVSANIHYGLNDDGVDRYSDYSVIVGYAFDEFGEISVGYSDHEFSMGEADEQLFFNFSANF</sequence>
<accession>A0AA42BKB4</accession>
<name>A0AA42BKB4_9ALTE</name>
<dbReference type="AlphaFoldDB" id="A0AA42BKB4"/>
<gene>
    <name evidence="2" type="ORF">NLF92_00870</name>
</gene>
<dbReference type="InterPro" id="IPR010239">
    <property type="entry name" value="CHP02001"/>
</dbReference>
<evidence type="ECO:0000313" key="2">
    <source>
        <dbReference type="EMBL" id="MCP3427494.1"/>
    </source>
</evidence>
<keyword evidence="1" id="KW-0732">Signal</keyword>
<dbReference type="Pfam" id="PF09694">
    <property type="entry name" value="Gcw_chp"/>
    <property type="match status" value="1"/>
</dbReference>